<evidence type="ECO:0000256" key="3">
    <source>
        <dbReference type="ARBA" id="ARBA00023289"/>
    </source>
</evidence>
<dbReference type="Proteomes" id="UP000636800">
    <property type="component" value="Unassembled WGS sequence"/>
</dbReference>
<dbReference type="OrthoDB" id="689350at2759"/>
<sequence length="304" mass="32538">MATGVVETEAGSFQTWVLKVSIHCEGCKKKVRKVLRGVHGVQMVDVDSKQNKVTVTGNVDAEALIQRLLKYGKHAEVWPETKLTESNSSGVVSRDTVVKVEEKVIQAEQHAASAKNKQEAEEGKDTSPAETNSTVKPDASPSGDVAEVKSNKNEPEETEKDSEKPIDAGEASSEATEKVSTEKEKEVVERKAGSGDEGNAQESDGDTAPSAAGFATPPPMIPPSTANTQPVYTMSYNMGQPSASYSYYAAAPPPAMLSSYAYPGYALQEHYPSDPYYGSMEPSTSSVGSLDMFNDENPNACNLM</sequence>
<dbReference type="FunFam" id="3.30.70.100:FF:000008">
    <property type="entry name" value="Copper transport protein ATOX1"/>
    <property type="match status" value="1"/>
</dbReference>
<evidence type="ECO:0000313" key="7">
    <source>
        <dbReference type="EMBL" id="KAG0450658.1"/>
    </source>
</evidence>
<feature type="compositionally biased region" description="Basic and acidic residues" evidence="5">
    <location>
        <begin position="146"/>
        <end position="167"/>
    </location>
</feature>
<dbReference type="CDD" id="cd00371">
    <property type="entry name" value="HMA"/>
    <property type="match status" value="1"/>
</dbReference>
<dbReference type="InterPro" id="IPR036163">
    <property type="entry name" value="HMA_dom_sf"/>
</dbReference>
<comment type="caution">
    <text evidence="7">The sequence shown here is derived from an EMBL/GenBank/DDBJ whole genome shotgun (WGS) entry which is preliminary data.</text>
</comment>
<dbReference type="PANTHER" id="PTHR45868">
    <property type="entry name" value="HEAVY METAL-ASSOCIATED ISOPRENYLATED PLANT PROTEIN 33-RELATED"/>
    <property type="match status" value="1"/>
</dbReference>
<evidence type="ECO:0000256" key="5">
    <source>
        <dbReference type="SAM" id="MobiDB-lite"/>
    </source>
</evidence>
<proteinExistence type="inferred from homology"/>
<feature type="compositionally biased region" description="Basic and acidic residues" evidence="5">
    <location>
        <begin position="116"/>
        <end position="127"/>
    </location>
</feature>
<dbReference type="InterPro" id="IPR006121">
    <property type="entry name" value="HMA_dom"/>
</dbReference>
<reference evidence="9 10" key="1">
    <citation type="journal article" date="2020" name="Nat. Food">
        <title>A phased Vanilla planifolia genome enables genetic improvement of flavour and production.</title>
        <authorList>
            <person name="Hasing T."/>
            <person name="Tang H."/>
            <person name="Brym M."/>
            <person name="Khazi F."/>
            <person name="Huang T."/>
            <person name="Chambers A.H."/>
        </authorList>
    </citation>
    <scope>NUCLEOTIDE SEQUENCE [LARGE SCALE GENOMIC DNA]</scope>
    <source>
        <tissue evidence="7">Leaf</tissue>
    </source>
</reference>
<dbReference type="GO" id="GO:0046872">
    <property type="term" value="F:metal ion binding"/>
    <property type="evidence" value="ECO:0007669"/>
    <property type="project" value="UniProtKB-KW"/>
</dbReference>
<evidence type="ECO:0000256" key="4">
    <source>
        <dbReference type="ARBA" id="ARBA00024045"/>
    </source>
</evidence>
<dbReference type="PANTHER" id="PTHR45868:SF80">
    <property type="entry name" value="F15K9.8-RELATED"/>
    <property type="match status" value="1"/>
</dbReference>
<dbReference type="SUPFAM" id="SSF55008">
    <property type="entry name" value="HMA, heavy metal-associated domain"/>
    <property type="match status" value="1"/>
</dbReference>
<dbReference type="EMBL" id="JADCNM010000094">
    <property type="protein sequence ID" value="KAG0450722.1"/>
    <property type="molecule type" value="Genomic_DNA"/>
</dbReference>
<dbReference type="Pfam" id="PF00403">
    <property type="entry name" value="HMA"/>
    <property type="match status" value="1"/>
</dbReference>
<dbReference type="AlphaFoldDB" id="A0A835PDM9"/>
<keyword evidence="9" id="KW-1185">Reference proteome</keyword>
<evidence type="ECO:0000256" key="1">
    <source>
        <dbReference type="ARBA" id="ARBA00022481"/>
    </source>
</evidence>
<feature type="compositionally biased region" description="Basic and acidic residues" evidence="5">
    <location>
        <begin position="175"/>
        <end position="194"/>
    </location>
</feature>
<comment type="similarity">
    <text evidence="4">Belongs to the HIPP family.</text>
</comment>
<feature type="region of interest" description="Disordered" evidence="5">
    <location>
        <begin position="109"/>
        <end position="227"/>
    </location>
</feature>
<keyword evidence="2" id="KW-0479">Metal-binding</keyword>
<feature type="domain" description="HMA" evidence="6">
    <location>
        <begin position="13"/>
        <end position="76"/>
    </location>
</feature>
<keyword evidence="1" id="KW-0488">Methylation</keyword>
<dbReference type="EMBL" id="JADCNL010000093">
    <property type="protein sequence ID" value="KAG0450658.1"/>
    <property type="molecule type" value="Genomic_DNA"/>
</dbReference>
<gene>
    <name evidence="8" type="ORF">HPP92_026597</name>
    <name evidence="7" type="ORF">HPP92_026816</name>
</gene>
<evidence type="ECO:0000313" key="9">
    <source>
        <dbReference type="Proteomes" id="UP000636800"/>
    </source>
</evidence>
<dbReference type="Proteomes" id="UP000639772">
    <property type="component" value="Unassembled WGS sequence"/>
</dbReference>
<evidence type="ECO:0000313" key="8">
    <source>
        <dbReference type="EMBL" id="KAG0450722.1"/>
    </source>
</evidence>
<keyword evidence="3" id="KW-0636">Prenylation</keyword>
<organism evidence="7 9">
    <name type="scientific">Vanilla planifolia</name>
    <name type="common">Vanilla</name>
    <dbReference type="NCBI Taxonomy" id="51239"/>
    <lineage>
        <taxon>Eukaryota</taxon>
        <taxon>Viridiplantae</taxon>
        <taxon>Streptophyta</taxon>
        <taxon>Embryophyta</taxon>
        <taxon>Tracheophyta</taxon>
        <taxon>Spermatophyta</taxon>
        <taxon>Magnoliopsida</taxon>
        <taxon>Liliopsida</taxon>
        <taxon>Asparagales</taxon>
        <taxon>Orchidaceae</taxon>
        <taxon>Vanilloideae</taxon>
        <taxon>Vanilleae</taxon>
        <taxon>Vanilla</taxon>
    </lineage>
</organism>
<evidence type="ECO:0000259" key="6">
    <source>
        <dbReference type="PROSITE" id="PS50846"/>
    </source>
</evidence>
<keyword evidence="3" id="KW-0449">Lipoprotein</keyword>
<name>A0A835PDM9_VANPL</name>
<protein>
    <recommendedName>
        <fullName evidence="6">HMA domain-containing protein</fullName>
    </recommendedName>
</protein>
<evidence type="ECO:0000313" key="10">
    <source>
        <dbReference type="Proteomes" id="UP000639772"/>
    </source>
</evidence>
<evidence type="ECO:0000256" key="2">
    <source>
        <dbReference type="ARBA" id="ARBA00022723"/>
    </source>
</evidence>
<dbReference type="PROSITE" id="PS50846">
    <property type="entry name" value="HMA_2"/>
    <property type="match status" value="1"/>
</dbReference>
<dbReference type="Gene3D" id="3.30.70.100">
    <property type="match status" value="1"/>
</dbReference>
<accession>A0A835PDM9</accession>